<feature type="chain" id="PRO_5013723123" evidence="1">
    <location>
        <begin position="21"/>
        <end position="175"/>
    </location>
</feature>
<feature type="signal peptide" evidence="1">
    <location>
        <begin position="1"/>
        <end position="20"/>
    </location>
</feature>
<dbReference type="Proteomes" id="UP000228945">
    <property type="component" value="Chromosome"/>
</dbReference>
<dbReference type="InterPro" id="IPR023393">
    <property type="entry name" value="START-like_dom_sf"/>
</dbReference>
<evidence type="ECO:0000313" key="3">
    <source>
        <dbReference type="Proteomes" id="UP000228945"/>
    </source>
</evidence>
<dbReference type="KEGG" id="cmb:CSW64_19700"/>
<keyword evidence="3" id="KW-1185">Reference proteome</keyword>
<dbReference type="OrthoDB" id="5735475at2"/>
<name>A0A2D2B2G1_9CAUL</name>
<dbReference type="Gene3D" id="3.30.530.20">
    <property type="match status" value="1"/>
</dbReference>
<evidence type="ECO:0000313" key="2">
    <source>
        <dbReference type="EMBL" id="ATQ44449.1"/>
    </source>
</evidence>
<dbReference type="SUPFAM" id="SSF55961">
    <property type="entry name" value="Bet v1-like"/>
    <property type="match status" value="1"/>
</dbReference>
<reference evidence="2 3" key="1">
    <citation type="submission" date="2017-10" db="EMBL/GenBank/DDBJ databases">
        <title>Genome sequence of Caulobacter mirabilis FWC38.</title>
        <authorList>
            <person name="Fiebig A."/>
            <person name="Crosson S."/>
        </authorList>
    </citation>
    <scope>NUCLEOTIDE SEQUENCE [LARGE SCALE GENOMIC DNA]</scope>
    <source>
        <strain evidence="2 3">FWC 38</strain>
    </source>
</reference>
<dbReference type="RefSeq" id="WP_099623697.1">
    <property type="nucleotide sequence ID" value="NZ_CP024201.1"/>
</dbReference>
<proteinExistence type="predicted"/>
<organism evidence="2 3">
    <name type="scientific">Caulobacter mirabilis</name>
    <dbReference type="NCBI Taxonomy" id="69666"/>
    <lineage>
        <taxon>Bacteria</taxon>
        <taxon>Pseudomonadati</taxon>
        <taxon>Pseudomonadota</taxon>
        <taxon>Alphaproteobacteria</taxon>
        <taxon>Caulobacterales</taxon>
        <taxon>Caulobacteraceae</taxon>
        <taxon>Caulobacter</taxon>
    </lineage>
</organism>
<protein>
    <submittedName>
        <fullName evidence="2">ATPase</fullName>
    </submittedName>
</protein>
<gene>
    <name evidence="2" type="ORF">CSW64_19700</name>
</gene>
<accession>A0A2D2B2G1</accession>
<dbReference type="AlphaFoldDB" id="A0A2D2B2G1"/>
<sequence length="175" mass="18531">MRAAFVLSAFALALAAPAQAEVKSAEGAVVRIENRVTVAAPPDKVYAALGEIGKWWNGQHSYTGDAANMTVALEPGACFCERFPKGGGVKHGEVVLAWPGQMLRIDAALGPLQDEGAAGALTFSLKKTEAGTEVVQTYNVGGLRPEMVKNAPLFDMVVGEQLKRFKAYVETGKPQ</sequence>
<keyword evidence="1" id="KW-0732">Signal</keyword>
<evidence type="ECO:0000256" key="1">
    <source>
        <dbReference type="SAM" id="SignalP"/>
    </source>
</evidence>
<dbReference type="EMBL" id="CP024201">
    <property type="protein sequence ID" value="ATQ44449.1"/>
    <property type="molecule type" value="Genomic_DNA"/>
</dbReference>